<keyword evidence="6" id="KW-1185">Reference proteome</keyword>
<evidence type="ECO:0000313" key="5">
    <source>
        <dbReference type="EMBL" id="MET3634433.1"/>
    </source>
</evidence>
<accession>A0ABV2JF96</accession>
<dbReference type="PROSITE" id="PS51257">
    <property type="entry name" value="PROKAR_LIPOPROTEIN"/>
    <property type="match status" value="1"/>
</dbReference>
<dbReference type="SMART" id="SM00062">
    <property type="entry name" value="PBPb"/>
    <property type="match status" value="1"/>
</dbReference>
<dbReference type="InterPro" id="IPR001320">
    <property type="entry name" value="Iontro_rcpt_C"/>
</dbReference>
<organism evidence="5 6">
    <name type="scientific">Streptococcus porcorum</name>
    <dbReference type="NCBI Taxonomy" id="701526"/>
    <lineage>
        <taxon>Bacteria</taxon>
        <taxon>Bacillati</taxon>
        <taxon>Bacillota</taxon>
        <taxon>Bacilli</taxon>
        <taxon>Lactobacillales</taxon>
        <taxon>Streptococcaceae</taxon>
        <taxon>Streptococcus</taxon>
    </lineage>
</organism>
<name>A0ABV2JF96_9STRE</name>
<sequence>MKWKIKTFLVGLGILAVTSLAACSKSSTEDLSLKNIEEKGTITVAMNPEFAPFEFKTLVNGKDTIVGADVELANAIGEKLGVKVKFSSMSFNNVLASLQSGKADIAISGISATPERAKVYDFSKTYYDSVNKVIIKKSDLEKYTDASSLKDQSVATQKGTIQETIAKEQLEGAKVVSLVQNGEMINELKSAQVEAVVFEEPIAKAYVAKNDDLVIADIDLTSEKSDAYAVAMPKGSTALKAKIDEVITELVDSGKMDQLVQEAYDLSTK</sequence>
<evidence type="ECO:0000313" key="6">
    <source>
        <dbReference type="Proteomes" id="UP001549037"/>
    </source>
</evidence>
<feature type="domain" description="Solute-binding protein family 3/N-terminal" evidence="3">
    <location>
        <begin position="41"/>
        <end position="267"/>
    </location>
</feature>
<dbReference type="SUPFAM" id="SSF53850">
    <property type="entry name" value="Periplasmic binding protein-like II"/>
    <property type="match status" value="1"/>
</dbReference>
<dbReference type="EMBL" id="JBEPLN010000015">
    <property type="protein sequence ID" value="MET3634433.1"/>
    <property type="molecule type" value="Genomic_DNA"/>
</dbReference>
<proteinExistence type="predicted"/>
<feature type="chain" id="PRO_5046789391" evidence="2">
    <location>
        <begin position="22"/>
        <end position="269"/>
    </location>
</feature>
<evidence type="ECO:0000259" key="4">
    <source>
        <dbReference type="SMART" id="SM00079"/>
    </source>
</evidence>
<evidence type="ECO:0000259" key="3">
    <source>
        <dbReference type="SMART" id="SM00062"/>
    </source>
</evidence>
<comment type="caution">
    <text evidence="5">The sequence shown here is derived from an EMBL/GenBank/DDBJ whole genome shotgun (WGS) entry which is preliminary data.</text>
</comment>
<dbReference type="Gene3D" id="3.40.190.10">
    <property type="entry name" value="Periplasmic binding protein-like II"/>
    <property type="match status" value="2"/>
</dbReference>
<dbReference type="RefSeq" id="WP_354368791.1">
    <property type="nucleotide sequence ID" value="NZ_JBEPLN010000015.1"/>
</dbReference>
<evidence type="ECO:0000256" key="2">
    <source>
        <dbReference type="SAM" id="SignalP"/>
    </source>
</evidence>
<keyword evidence="1 2" id="KW-0732">Signal</keyword>
<reference evidence="5 6" key="1">
    <citation type="submission" date="2024-06" db="EMBL/GenBank/DDBJ databases">
        <title>Genomic Encyclopedia of Type Strains, Phase IV (KMG-IV): sequencing the most valuable type-strain genomes for metagenomic binning, comparative biology and taxonomic classification.</title>
        <authorList>
            <person name="Goeker M."/>
        </authorList>
    </citation>
    <scope>NUCLEOTIDE SEQUENCE [LARGE SCALE GENOMIC DNA]</scope>
    <source>
        <strain evidence="5 6">DSM 28302</strain>
    </source>
</reference>
<feature type="domain" description="Ionotropic glutamate receptor C-terminal" evidence="4">
    <location>
        <begin position="41"/>
        <end position="266"/>
    </location>
</feature>
<dbReference type="InterPro" id="IPR001638">
    <property type="entry name" value="Solute-binding_3/MltF_N"/>
</dbReference>
<dbReference type="PANTHER" id="PTHR35936">
    <property type="entry name" value="MEMBRANE-BOUND LYTIC MUREIN TRANSGLYCOSYLASE F"/>
    <property type="match status" value="1"/>
</dbReference>
<evidence type="ECO:0000256" key="1">
    <source>
        <dbReference type="ARBA" id="ARBA00022729"/>
    </source>
</evidence>
<protein>
    <submittedName>
        <fullName evidence="5">Polar amino acid transport system substrate-binding protein</fullName>
    </submittedName>
</protein>
<dbReference type="Pfam" id="PF00497">
    <property type="entry name" value="SBP_bac_3"/>
    <property type="match status" value="1"/>
</dbReference>
<feature type="signal peptide" evidence="2">
    <location>
        <begin position="1"/>
        <end position="21"/>
    </location>
</feature>
<dbReference type="PANTHER" id="PTHR35936:SF17">
    <property type="entry name" value="ARGININE-BINDING EXTRACELLULAR PROTEIN ARTP"/>
    <property type="match status" value="1"/>
</dbReference>
<gene>
    <name evidence="5" type="ORF">ABID28_001076</name>
</gene>
<dbReference type="Proteomes" id="UP001549037">
    <property type="component" value="Unassembled WGS sequence"/>
</dbReference>
<dbReference type="SMART" id="SM00079">
    <property type="entry name" value="PBPe"/>
    <property type="match status" value="1"/>
</dbReference>